<dbReference type="AlphaFoldDB" id="A0A368T8D3"/>
<gene>
    <name evidence="3" type="ORF">DEF24_12795</name>
</gene>
<keyword evidence="2" id="KW-0472">Membrane</keyword>
<organism evidence="3 4">
    <name type="scientific">Marinitenerispora sediminis</name>
    <dbReference type="NCBI Taxonomy" id="1931232"/>
    <lineage>
        <taxon>Bacteria</taxon>
        <taxon>Bacillati</taxon>
        <taxon>Actinomycetota</taxon>
        <taxon>Actinomycetes</taxon>
        <taxon>Streptosporangiales</taxon>
        <taxon>Nocardiopsidaceae</taxon>
        <taxon>Marinitenerispora</taxon>
    </lineage>
</organism>
<evidence type="ECO:0000256" key="1">
    <source>
        <dbReference type="SAM" id="MobiDB-lite"/>
    </source>
</evidence>
<evidence type="ECO:0008006" key="5">
    <source>
        <dbReference type="Google" id="ProtNLM"/>
    </source>
</evidence>
<dbReference type="EMBL" id="QEIN01000088">
    <property type="protein sequence ID" value="RCV58619.1"/>
    <property type="molecule type" value="Genomic_DNA"/>
</dbReference>
<feature type="transmembrane region" description="Helical" evidence="2">
    <location>
        <begin position="89"/>
        <end position="108"/>
    </location>
</feature>
<comment type="caution">
    <text evidence="3">The sequence shown here is derived from an EMBL/GenBank/DDBJ whole genome shotgun (WGS) entry which is preliminary data.</text>
</comment>
<dbReference type="Proteomes" id="UP000253318">
    <property type="component" value="Unassembled WGS sequence"/>
</dbReference>
<keyword evidence="2" id="KW-1133">Transmembrane helix</keyword>
<name>A0A368T8D3_9ACTN</name>
<sequence>MELPDLIPDDPTPPDNPDPTPPDPGPTPPDPDPTPPDPDPTPPGQDPDDGQGPGNQAPSQTGSQPAADSSTQADDEPEELPVTGSDLSALMYGGLLAAGLGAVTVYAARRRPAQES</sequence>
<proteinExistence type="predicted"/>
<accession>A0A368T8D3</accession>
<protein>
    <recommendedName>
        <fullName evidence="5">Gram-positive cocci surface proteins LPxTG domain-containing protein</fullName>
    </recommendedName>
</protein>
<keyword evidence="4" id="KW-1185">Reference proteome</keyword>
<evidence type="ECO:0000313" key="4">
    <source>
        <dbReference type="Proteomes" id="UP000253318"/>
    </source>
</evidence>
<evidence type="ECO:0000256" key="2">
    <source>
        <dbReference type="SAM" id="Phobius"/>
    </source>
</evidence>
<dbReference type="NCBIfam" id="TIGR01167">
    <property type="entry name" value="LPXTG_anchor"/>
    <property type="match status" value="1"/>
</dbReference>
<evidence type="ECO:0000313" key="3">
    <source>
        <dbReference type="EMBL" id="RCV58619.1"/>
    </source>
</evidence>
<keyword evidence="2" id="KW-0812">Transmembrane</keyword>
<feature type="region of interest" description="Disordered" evidence="1">
    <location>
        <begin position="1"/>
        <end position="85"/>
    </location>
</feature>
<feature type="compositionally biased region" description="Polar residues" evidence="1">
    <location>
        <begin position="56"/>
        <end position="72"/>
    </location>
</feature>
<feature type="compositionally biased region" description="Pro residues" evidence="1">
    <location>
        <begin position="10"/>
        <end position="45"/>
    </location>
</feature>
<reference evidence="3 4" key="1">
    <citation type="submission" date="2018-04" db="EMBL/GenBank/DDBJ databases">
        <title>Novel actinobacteria from marine sediment.</title>
        <authorList>
            <person name="Ng Z.Y."/>
            <person name="Tan G.Y.A."/>
        </authorList>
    </citation>
    <scope>NUCLEOTIDE SEQUENCE [LARGE SCALE GENOMIC DNA]</scope>
    <source>
        <strain evidence="3 4">TPS81</strain>
    </source>
</reference>